<dbReference type="GO" id="GO:0072384">
    <property type="term" value="P:organelle transport along microtubule"/>
    <property type="evidence" value="ECO:0007669"/>
    <property type="project" value="TreeGrafter"/>
</dbReference>
<comment type="similarity">
    <text evidence="2 13">Belongs to the COPG family.</text>
</comment>
<evidence type="ECO:0000259" key="16">
    <source>
        <dbReference type="Pfam" id="PF08752"/>
    </source>
</evidence>
<dbReference type="GO" id="GO:0006886">
    <property type="term" value="P:intracellular protein transport"/>
    <property type="evidence" value="ECO:0007669"/>
    <property type="project" value="InterPro"/>
</dbReference>
<accession>A0A423SC55</accession>
<dbReference type="FunFam" id="1.25.10.10:FF:000071">
    <property type="entry name" value="Coatomer subunit gamma"/>
    <property type="match status" value="1"/>
</dbReference>
<keyword evidence="11 13" id="KW-0968">Cytoplasmic vesicle</keyword>
<dbReference type="InterPro" id="IPR012295">
    <property type="entry name" value="TBP_dom_sf"/>
</dbReference>
<keyword evidence="5 13" id="KW-0963">Cytoplasm</keyword>
<sequence>MIGSFKQAKKDEEDGCGNPYHSVDKTSVLQEARVFNETPVNVKRSTHVLTKILYLLNQGETLATKEATDAFFAMTKLFQSNDLVLRRLVYLGIKELCNVAEDTIIVTSSLTKDMTGREDQYRAPAIRALCRITDATMMQAIERYMKQAIVDRAPGVSSAALVSCRHIMKDSPDVVKRWVSEVQEALSSDCVMVQFHALGVLHQIRKSDKLAVTKMVSKLTSSGPRSPYAICLLIRIVARLIEEDEAGADCRLFDFLESMLRHKAEMVIYEAANAIVTLRKSSARDLAPAISVLQLFLSSPKPTLRFAAVRTLSKVAMTQPNAVTACNLDLENLIQDVNRSIATLAITTLLKTGSEGSVDRLMKSISSFLNDISDEFKIVVVEALRALALKYPRKQAVLMGQLADMLRSEGGLPYKEAIASTIITIIEDNPEAKEKGLDHLCEFIEDCEHTTLAVRILHLLGREGPRTRQPARYIRFVYNRVILENAAVRAAAVSVLAKFGAQCETLLSNVLVLLQRCMMDTEDEVRDRATYYHAVLATRDSALIHRYILNPPQFALPSLERALVQYLRADTSAPFETRAVPTAPPPQEEKKAQNIMEVAPRQEERVVPTHEKYAEQLSAIPQFANLGPLFKSSAPVELTESETEYMVRCIKHTFRDYIVLQFDCTNTLNDQLLEAVNVVVEGEDWDVLLYIPCPSLPYSQPGSCYALLRIPEDIMATTGTFSATLKFKVRDCDPATGEPDTEDGYEDDYTLEDIEISVADHVQRAARNNFAAGWDELGATNELEDTFALSAMSSLEEAVTQVTQFLGMHPCDRSDRIPEGKSAHTLYLAGTYRGGHEVLVRAKLALSDGVTMQLTVRSDDPGVSEVIASAVG</sequence>
<dbReference type="PIRSF" id="PIRSF037093">
    <property type="entry name" value="Coatomer_gamma_subunit"/>
    <property type="match status" value="1"/>
</dbReference>
<dbReference type="GO" id="GO:0006888">
    <property type="term" value="P:endoplasmic reticulum to Golgi vesicle-mediated transport"/>
    <property type="evidence" value="ECO:0007669"/>
    <property type="project" value="TreeGrafter"/>
</dbReference>
<evidence type="ECO:0000256" key="11">
    <source>
        <dbReference type="ARBA" id="ARBA00023329"/>
    </source>
</evidence>
<dbReference type="SUPFAM" id="SSF55711">
    <property type="entry name" value="Subdomain of clathrin and coatomer appendage domain"/>
    <property type="match status" value="1"/>
</dbReference>
<dbReference type="Gene3D" id="2.60.40.1480">
    <property type="entry name" value="Coatomer, gamma subunit, appendage domain"/>
    <property type="match status" value="1"/>
</dbReference>
<dbReference type="InterPro" id="IPR011989">
    <property type="entry name" value="ARM-like"/>
</dbReference>
<dbReference type="InterPro" id="IPR017106">
    <property type="entry name" value="Coatomer_gsu"/>
</dbReference>
<feature type="region of interest" description="Disordered" evidence="14">
    <location>
        <begin position="1"/>
        <end position="22"/>
    </location>
</feature>
<dbReference type="OrthoDB" id="1074925at2759"/>
<feature type="domain" description="Clathrin/coatomer adaptor adaptin-like N-terminal" evidence="15">
    <location>
        <begin position="26"/>
        <end position="538"/>
    </location>
</feature>
<dbReference type="InterPro" id="IPR002553">
    <property type="entry name" value="Clathrin/coatomer_adapt-like_N"/>
</dbReference>
<keyword evidence="7 13" id="KW-0931">ER-Golgi transport</keyword>
<dbReference type="GO" id="GO:0005198">
    <property type="term" value="F:structural molecule activity"/>
    <property type="evidence" value="ECO:0007669"/>
    <property type="project" value="InterPro"/>
</dbReference>
<evidence type="ECO:0000256" key="12">
    <source>
        <dbReference type="ARBA" id="ARBA00025536"/>
    </source>
</evidence>
<evidence type="ECO:0000256" key="3">
    <source>
        <dbReference type="ARBA" id="ARBA00011775"/>
    </source>
</evidence>
<comment type="function">
    <text evidence="12 13">The coatomer is a cytosolic protein complex that binds to dilysine motifs and reversibly associates with Golgi non-clathrin-coated vesicles, which further mediate biosynthetic protein transport from the ER, via the Golgi up to the trans Golgi network. Coatomer complex is required for budding from Golgi membranes, and is essential for the retrograde Golgi-to-ER transport of dilysine-tagged proteins.</text>
</comment>
<dbReference type="GO" id="GO:0030126">
    <property type="term" value="C:COPI vesicle coat"/>
    <property type="evidence" value="ECO:0007669"/>
    <property type="project" value="InterPro"/>
</dbReference>
<dbReference type="InterPro" id="IPR013041">
    <property type="entry name" value="Clathrin_app_Ig-like_sf"/>
</dbReference>
<evidence type="ECO:0000313" key="19">
    <source>
        <dbReference type="Proteomes" id="UP000283509"/>
    </source>
</evidence>
<reference evidence="18 19" key="2">
    <citation type="submission" date="2019-01" db="EMBL/GenBank/DDBJ databases">
        <title>The decoding of complex shrimp genome reveals the adaptation for benthos swimmer, frequently molting mechanism and breeding impact on genome.</title>
        <authorList>
            <person name="Sun Y."/>
            <person name="Gao Y."/>
            <person name="Yu Y."/>
        </authorList>
    </citation>
    <scope>NUCLEOTIDE SEQUENCE [LARGE SCALE GENOMIC DNA]</scope>
    <source>
        <tissue evidence="18">Muscle</tissue>
    </source>
</reference>
<gene>
    <name evidence="18" type="ORF">C7M84_020386</name>
</gene>
<evidence type="ECO:0000256" key="10">
    <source>
        <dbReference type="ARBA" id="ARBA00023136"/>
    </source>
</evidence>
<keyword evidence="8 13" id="KW-0653">Protein transport</keyword>
<evidence type="ECO:0000256" key="14">
    <source>
        <dbReference type="SAM" id="MobiDB-lite"/>
    </source>
</evidence>
<dbReference type="Pfam" id="PF16381">
    <property type="entry name" value="Coatomer_g_Cpla"/>
    <property type="match status" value="1"/>
</dbReference>
<organism evidence="18 19">
    <name type="scientific">Penaeus vannamei</name>
    <name type="common">Whiteleg shrimp</name>
    <name type="synonym">Litopenaeus vannamei</name>
    <dbReference type="NCBI Taxonomy" id="6689"/>
    <lineage>
        <taxon>Eukaryota</taxon>
        <taxon>Metazoa</taxon>
        <taxon>Ecdysozoa</taxon>
        <taxon>Arthropoda</taxon>
        <taxon>Crustacea</taxon>
        <taxon>Multicrustacea</taxon>
        <taxon>Malacostraca</taxon>
        <taxon>Eumalacostraca</taxon>
        <taxon>Eucarida</taxon>
        <taxon>Decapoda</taxon>
        <taxon>Dendrobranchiata</taxon>
        <taxon>Penaeoidea</taxon>
        <taxon>Penaeidae</taxon>
        <taxon>Penaeus</taxon>
    </lineage>
</organism>
<dbReference type="PANTHER" id="PTHR10261">
    <property type="entry name" value="COATOMER SUBUNIT GAMMA"/>
    <property type="match status" value="1"/>
</dbReference>
<dbReference type="SUPFAM" id="SSF48371">
    <property type="entry name" value="ARM repeat"/>
    <property type="match status" value="1"/>
</dbReference>
<evidence type="ECO:0000256" key="1">
    <source>
        <dbReference type="ARBA" id="ARBA00004255"/>
    </source>
</evidence>
<evidence type="ECO:0000256" key="6">
    <source>
        <dbReference type="ARBA" id="ARBA00022737"/>
    </source>
</evidence>
<evidence type="ECO:0000256" key="5">
    <source>
        <dbReference type="ARBA" id="ARBA00022490"/>
    </source>
</evidence>
<dbReference type="GO" id="GO:0006891">
    <property type="term" value="P:intra-Golgi vesicle-mediated transport"/>
    <property type="evidence" value="ECO:0007669"/>
    <property type="project" value="TreeGrafter"/>
</dbReference>
<evidence type="ECO:0000259" key="17">
    <source>
        <dbReference type="Pfam" id="PF16381"/>
    </source>
</evidence>
<comment type="caution">
    <text evidence="18">The sequence shown here is derived from an EMBL/GenBank/DDBJ whole genome shotgun (WGS) entry which is preliminary data.</text>
</comment>
<dbReference type="GO" id="GO:0005783">
    <property type="term" value="C:endoplasmic reticulum"/>
    <property type="evidence" value="ECO:0007669"/>
    <property type="project" value="TreeGrafter"/>
</dbReference>
<dbReference type="GO" id="GO:0009306">
    <property type="term" value="P:protein secretion"/>
    <property type="evidence" value="ECO:0007669"/>
    <property type="project" value="TreeGrafter"/>
</dbReference>
<dbReference type="InterPro" id="IPR013040">
    <property type="entry name" value="Coatomer_gsu_app_Ig-like_dom"/>
</dbReference>
<dbReference type="PANTHER" id="PTHR10261:SF0">
    <property type="entry name" value="COATOMER SUBUNIT GAMMA-2"/>
    <property type="match status" value="1"/>
</dbReference>
<dbReference type="FunFam" id="2.60.40.1480:FF:000001">
    <property type="entry name" value="Coatomer subunit gamma"/>
    <property type="match status" value="1"/>
</dbReference>
<dbReference type="Gene3D" id="3.30.310.10">
    <property type="entry name" value="TATA-Binding Protein"/>
    <property type="match status" value="1"/>
</dbReference>
<keyword evidence="4 13" id="KW-0813">Transport</keyword>
<protein>
    <recommendedName>
        <fullName evidence="13">Coatomer subunit gamma</fullName>
    </recommendedName>
</protein>
<keyword evidence="9 13" id="KW-0333">Golgi apparatus</keyword>
<dbReference type="Pfam" id="PF08752">
    <property type="entry name" value="COP-gamma_platf"/>
    <property type="match status" value="1"/>
</dbReference>
<comment type="subunit">
    <text evidence="3">Oligomeric complex that consists of at least the alpha, beta, beta', gamma, delta, epsilon and zeta subunits.</text>
</comment>
<evidence type="ECO:0000256" key="13">
    <source>
        <dbReference type="PIRNR" id="PIRNR037093"/>
    </source>
</evidence>
<dbReference type="GO" id="GO:0005793">
    <property type="term" value="C:endoplasmic reticulum-Golgi intermediate compartment"/>
    <property type="evidence" value="ECO:0007669"/>
    <property type="project" value="TreeGrafter"/>
</dbReference>
<comment type="subcellular location">
    <subcellularLocation>
        <location evidence="13">Cytoplasm</location>
    </subcellularLocation>
    <subcellularLocation>
        <location evidence="1 13">Golgi apparatus membrane</location>
        <topology evidence="1 13">Peripheral membrane protein</topology>
        <orientation evidence="1 13">Cytoplasmic side</orientation>
    </subcellularLocation>
    <subcellularLocation>
        <location evidence="13">Cytoplasmic vesicle</location>
        <location evidence="13">COPI-coated vesicle membrane</location>
        <topology evidence="13">Peripheral membrane protein</topology>
        <orientation evidence="13">Cytoplasmic side</orientation>
    </subcellularLocation>
</comment>
<dbReference type="SUPFAM" id="SSF49348">
    <property type="entry name" value="Clathrin adaptor appendage domain"/>
    <property type="match status" value="1"/>
</dbReference>
<dbReference type="GO" id="GO:0000139">
    <property type="term" value="C:Golgi membrane"/>
    <property type="evidence" value="ECO:0007669"/>
    <property type="project" value="UniProtKB-SubCell"/>
</dbReference>
<dbReference type="InterPro" id="IPR037067">
    <property type="entry name" value="Coatomer_gsu_app_sf"/>
</dbReference>
<dbReference type="STRING" id="6689.A0A423SC55"/>
<evidence type="ECO:0000259" key="15">
    <source>
        <dbReference type="Pfam" id="PF01602"/>
    </source>
</evidence>
<dbReference type="AlphaFoldDB" id="A0A423SC55"/>
<dbReference type="FunFam" id="3.30.310.10:FF:000006">
    <property type="entry name" value="Coatomer subunit gamma"/>
    <property type="match status" value="1"/>
</dbReference>
<name>A0A423SC55_PENVA</name>
<dbReference type="Proteomes" id="UP000283509">
    <property type="component" value="Unassembled WGS sequence"/>
</dbReference>
<evidence type="ECO:0000313" key="18">
    <source>
        <dbReference type="EMBL" id="ROT61802.1"/>
    </source>
</evidence>
<evidence type="ECO:0000256" key="7">
    <source>
        <dbReference type="ARBA" id="ARBA00022892"/>
    </source>
</evidence>
<evidence type="ECO:0000256" key="4">
    <source>
        <dbReference type="ARBA" id="ARBA00022448"/>
    </source>
</evidence>
<keyword evidence="19" id="KW-1185">Reference proteome</keyword>
<dbReference type="InterPro" id="IPR016024">
    <property type="entry name" value="ARM-type_fold"/>
</dbReference>
<evidence type="ECO:0000256" key="2">
    <source>
        <dbReference type="ARBA" id="ARBA00010720"/>
    </source>
</evidence>
<dbReference type="InterPro" id="IPR032154">
    <property type="entry name" value="Coatomer_g_Cpla"/>
</dbReference>
<proteinExistence type="inferred from homology"/>
<dbReference type="FunFam" id="1.25.10.10:FF:000382">
    <property type="entry name" value="Coatomer subunit gamma"/>
    <property type="match status" value="1"/>
</dbReference>
<keyword evidence="6" id="KW-0677">Repeat</keyword>
<dbReference type="EMBL" id="QCYY01003987">
    <property type="protein sequence ID" value="ROT61802.1"/>
    <property type="molecule type" value="Genomic_DNA"/>
</dbReference>
<dbReference type="Gene3D" id="1.25.10.10">
    <property type="entry name" value="Leucine-rich Repeat Variant"/>
    <property type="match status" value="2"/>
</dbReference>
<feature type="domain" description="Coatomer subunit gamma C-terminal" evidence="17">
    <location>
        <begin position="759"/>
        <end position="871"/>
    </location>
</feature>
<evidence type="ECO:0000256" key="8">
    <source>
        <dbReference type="ARBA" id="ARBA00022927"/>
    </source>
</evidence>
<dbReference type="InterPro" id="IPR009028">
    <property type="entry name" value="Coatomer/calthrin_app_sub_C"/>
</dbReference>
<feature type="domain" description="Coatomer gamma subunit appendage Ig-like subdomain" evidence="16">
    <location>
        <begin position="611"/>
        <end position="757"/>
    </location>
</feature>
<keyword evidence="10 13" id="KW-0472">Membrane</keyword>
<evidence type="ECO:0000256" key="9">
    <source>
        <dbReference type="ARBA" id="ARBA00023034"/>
    </source>
</evidence>
<reference evidence="18 19" key="1">
    <citation type="submission" date="2018-04" db="EMBL/GenBank/DDBJ databases">
        <authorList>
            <person name="Zhang X."/>
            <person name="Yuan J."/>
            <person name="Li F."/>
            <person name="Xiang J."/>
        </authorList>
    </citation>
    <scope>NUCLEOTIDE SEQUENCE [LARGE SCALE GENOMIC DNA]</scope>
    <source>
        <tissue evidence="18">Muscle</tissue>
    </source>
</reference>
<dbReference type="Pfam" id="PF01602">
    <property type="entry name" value="Adaptin_N"/>
    <property type="match status" value="1"/>
</dbReference>